<evidence type="ECO:0000313" key="2">
    <source>
        <dbReference type="EMBL" id="KAA1082126.1"/>
    </source>
</evidence>
<comment type="caution">
    <text evidence="2">The sequence shown here is derived from an EMBL/GenBank/DDBJ whole genome shotgun (WGS) entry which is preliminary data.</text>
</comment>
<feature type="compositionally biased region" description="Basic residues" evidence="1">
    <location>
        <begin position="112"/>
        <end position="121"/>
    </location>
</feature>
<proteinExistence type="predicted"/>
<reference evidence="2 3" key="1">
    <citation type="submission" date="2019-05" db="EMBL/GenBank/DDBJ databases">
        <title>Emergence of the Ug99 lineage of the wheat stem rust pathogen through somatic hybridization.</title>
        <authorList>
            <person name="Li F."/>
            <person name="Upadhyaya N.M."/>
            <person name="Sperschneider J."/>
            <person name="Matny O."/>
            <person name="Nguyen-Phuc H."/>
            <person name="Mago R."/>
            <person name="Raley C."/>
            <person name="Miller M.E."/>
            <person name="Silverstein K.A.T."/>
            <person name="Henningsen E."/>
            <person name="Hirsch C.D."/>
            <person name="Visser B."/>
            <person name="Pretorius Z.A."/>
            <person name="Steffenson B.J."/>
            <person name="Schwessinger B."/>
            <person name="Dodds P.N."/>
            <person name="Figueroa M."/>
        </authorList>
    </citation>
    <scope>NUCLEOTIDE SEQUENCE [LARGE SCALE GENOMIC DNA]</scope>
    <source>
        <strain evidence="2 3">Ug99</strain>
    </source>
</reference>
<accession>A0A5B0N0U4</accession>
<sequence>MPELVFLAGLYQSILHRLNGGTSRSGLNEMRQFWPKGCLASRDWSAEEAAWCCRSGTSRHRPSLPSLSVERTNDTQACAYLSQVPPSEARFASGASQPRSPGPQKRGTWYKLGHRPGHKHYLAASSQPPGPA</sequence>
<dbReference type="AlphaFoldDB" id="A0A5B0N0U4"/>
<dbReference type="EMBL" id="VDEP01000439">
    <property type="protein sequence ID" value="KAA1082126.1"/>
    <property type="molecule type" value="Genomic_DNA"/>
</dbReference>
<gene>
    <name evidence="2" type="ORF">PGTUg99_021690</name>
</gene>
<dbReference type="Proteomes" id="UP000325313">
    <property type="component" value="Unassembled WGS sequence"/>
</dbReference>
<protein>
    <submittedName>
        <fullName evidence="2">Uncharacterized protein</fullName>
    </submittedName>
</protein>
<organism evidence="2 3">
    <name type="scientific">Puccinia graminis f. sp. tritici</name>
    <dbReference type="NCBI Taxonomy" id="56615"/>
    <lineage>
        <taxon>Eukaryota</taxon>
        <taxon>Fungi</taxon>
        <taxon>Dikarya</taxon>
        <taxon>Basidiomycota</taxon>
        <taxon>Pucciniomycotina</taxon>
        <taxon>Pucciniomycetes</taxon>
        <taxon>Pucciniales</taxon>
        <taxon>Pucciniaceae</taxon>
        <taxon>Puccinia</taxon>
    </lineage>
</organism>
<name>A0A5B0N0U4_PUCGR</name>
<evidence type="ECO:0000256" key="1">
    <source>
        <dbReference type="SAM" id="MobiDB-lite"/>
    </source>
</evidence>
<feature type="region of interest" description="Disordered" evidence="1">
    <location>
        <begin position="88"/>
        <end position="132"/>
    </location>
</feature>
<evidence type="ECO:0000313" key="3">
    <source>
        <dbReference type="Proteomes" id="UP000325313"/>
    </source>
</evidence>